<feature type="transmembrane region" description="Helical" evidence="1">
    <location>
        <begin position="80"/>
        <end position="100"/>
    </location>
</feature>
<feature type="transmembrane region" description="Helical" evidence="1">
    <location>
        <begin position="294"/>
        <end position="314"/>
    </location>
</feature>
<feature type="transmembrane region" description="Helical" evidence="1">
    <location>
        <begin position="129"/>
        <end position="149"/>
    </location>
</feature>
<evidence type="ECO:0000256" key="1">
    <source>
        <dbReference type="SAM" id="Phobius"/>
    </source>
</evidence>
<proteinExistence type="predicted"/>
<evidence type="ECO:0000313" key="3">
    <source>
        <dbReference type="Proteomes" id="UP001596380"/>
    </source>
</evidence>
<feature type="transmembrane region" description="Helical" evidence="1">
    <location>
        <begin position="190"/>
        <end position="214"/>
    </location>
</feature>
<evidence type="ECO:0000313" key="2">
    <source>
        <dbReference type="EMBL" id="MFC6882455.1"/>
    </source>
</evidence>
<feature type="transmembrane region" description="Helical" evidence="1">
    <location>
        <begin position="501"/>
        <end position="522"/>
    </location>
</feature>
<comment type="caution">
    <text evidence="2">The sequence shown here is derived from an EMBL/GenBank/DDBJ whole genome shotgun (WGS) entry which is preliminary data.</text>
</comment>
<feature type="transmembrane region" description="Helical" evidence="1">
    <location>
        <begin position="391"/>
        <end position="415"/>
    </location>
</feature>
<accession>A0ABW2CQ05</accession>
<sequence length="529" mass="54201">MTTLAGTRTLLRLGLRRDRVMIPVWILLLLSSVYSTLAGYAGLYKTEAERQKFADGVNDQASTLAFYGRLHDTSVGGLTAWRMGALGAAFVGVFCVLLVIRHTRAEEEDGRLELVGAGVVGRRAPLTSALLLTMVANVALALLVTAVLAKEGAAGAVATGVGWIGAGAFFAAVAAVAAQVSENARVARGIAVCVIGVSYLIRAIGDASSGAGWVTWLSPVGWVEQIRPYGGDRYWVALLPLAAAALVAGCAYALIERRDLGAGLVPSRPGPATAAPGLRSPLALAWRLQRGSMAAWAAGFLVYGLVIGGLANGIGDLVDGNSGTTDVITKMGGQNGLVDAFLVTCIGIMAILASTYGVQAALRLRAEETQQRAEPVLVAAVGRVRWAAGHLLIALAGTAVMMLVSGLAIGVTYGAAAGDVGGKTAEALGAVLVQVPAAWVATGIAVALFGLAPRLALGAWAMVGLFLLLGQLGPLLDLGQAVMDLSPFTHVPKLPGGDMRATPLVVLTAIVAALVGAGLYGFRRRDVTA</sequence>
<feature type="transmembrane region" description="Helical" evidence="1">
    <location>
        <begin position="340"/>
        <end position="362"/>
    </location>
</feature>
<reference evidence="3" key="1">
    <citation type="journal article" date="2019" name="Int. J. Syst. Evol. Microbiol.">
        <title>The Global Catalogue of Microorganisms (GCM) 10K type strain sequencing project: providing services to taxonomists for standard genome sequencing and annotation.</title>
        <authorList>
            <consortium name="The Broad Institute Genomics Platform"/>
            <consortium name="The Broad Institute Genome Sequencing Center for Infectious Disease"/>
            <person name="Wu L."/>
            <person name="Ma J."/>
        </authorList>
    </citation>
    <scope>NUCLEOTIDE SEQUENCE [LARGE SCALE GENOMIC DNA]</scope>
    <source>
        <strain evidence="3">JCM 3369</strain>
    </source>
</reference>
<keyword evidence="1" id="KW-0812">Transmembrane</keyword>
<feature type="transmembrane region" description="Helical" evidence="1">
    <location>
        <begin position="155"/>
        <end position="178"/>
    </location>
</feature>
<keyword evidence="1" id="KW-1133">Transmembrane helix</keyword>
<dbReference type="EMBL" id="JBHSXS010000013">
    <property type="protein sequence ID" value="MFC6882455.1"/>
    <property type="molecule type" value="Genomic_DNA"/>
</dbReference>
<feature type="transmembrane region" description="Helical" evidence="1">
    <location>
        <begin position="234"/>
        <end position="255"/>
    </location>
</feature>
<feature type="transmembrane region" description="Helical" evidence="1">
    <location>
        <begin position="427"/>
        <end position="448"/>
    </location>
</feature>
<name>A0ABW2CQ05_9ACTN</name>
<protein>
    <submittedName>
        <fullName evidence="2">ABC transporter permease</fullName>
    </submittedName>
</protein>
<organism evidence="2 3">
    <name type="scientific">Actinomadura yumaensis</name>
    <dbReference type="NCBI Taxonomy" id="111807"/>
    <lineage>
        <taxon>Bacteria</taxon>
        <taxon>Bacillati</taxon>
        <taxon>Actinomycetota</taxon>
        <taxon>Actinomycetes</taxon>
        <taxon>Streptosporangiales</taxon>
        <taxon>Thermomonosporaceae</taxon>
        <taxon>Actinomadura</taxon>
    </lineage>
</organism>
<gene>
    <name evidence="2" type="ORF">ACFQKB_22055</name>
</gene>
<feature type="transmembrane region" description="Helical" evidence="1">
    <location>
        <begin position="20"/>
        <end position="43"/>
    </location>
</feature>
<dbReference type="Proteomes" id="UP001596380">
    <property type="component" value="Unassembled WGS sequence"/>
</dbReference>
<feature type="transmembrane region" description="Helical" evidence="1">
    <location>
        <begin position="455"/>
        <end position="476"/>
    </location>
</feature>
<dbReference type="RefSeq" id="WP_378063496.1">
    <property type="nucleotide sequence ID" value="NZ_JBHSXS010000013.1"/>
</dbReference>
<keyword evidence="1" id="KW-0472">Membrane</keyword>
<keyword evidence="3" id="KW-1185">Reference proteome</keyword>